<keyword evidence="12" id="KW-0255">Endonuclease</keyword>
<keyword evidence="8" id="KW-0067">ATP-binding</keyword>
<evidence type="ECO:0000256" key="3">
    <source>
        <dbReference type="ARBA" id="ARBA00022722"/>
    </source>
</evidence>
<dbReference type="Pfam" id="PF18019">
    <property type="entry name" value="Cas3_HD"/>
    <property type="match status" value="1"/>
</dbReference>
<feature type="region of interest" description="Disordered" evidence="10">
    <location>
        <begin position="772"/>
        <end position="819"/>
    </location>
</feature>
<accession>A0A918C8R5</accession>
<dbReference type="RefSeq" id="WP_189090887.1">
    <property type="nucleotide sequence ID" value="NZ_BMQL01000013.1"/>
</dbReference>
<dbReference type="Gene3D" id="3.40.50.300">
    <property type="entry name" value="P-loop containing nucleotide triphosphate hydrolases"/>
    <property type="match status" value="2"/>
</dbReference>
<comment type="similarity">
    <text evidence="1">In the N-terminal section; belongs to the CRISPR-associated nuclease Cas3-HD family.</text>
</comment>
<organism evidence="12 13">
    <name type="scientific">Deinococcus ruber</name>
    <dbReference type="NCBI Taxonomy" id="1848197"/>
    <lineage>
        <taxon>Bacteria</taxon>
        <taxon>Thermotogati</taxon>
        <taxon>Deinococcota</taxon>
        <taxon>Deinococci</taxon>
        <taxon>Deinococcales</taxon>
        <taxon>Deinococcaceae</taxon>
        <taxon>Deinococcus</taxon>
    </lineage>
</organism>
<evidence type="ECO:0000256" key="10">
    <source>
        <dbReference type="SAM" id="MobiDB-lite"/>
    </source>
</evidence>
<feature type="region of interest" description="Disordered" evidence="10">
    <location>
        <begin position="392"/>
        <end position="411"/>
    </location>
</feature>
<dbReference type="GO" id="GO:0016787">
    <property type="term" value="F:hydrolase activity"/>
    <property type="evidence" value="ECO:0007669"/>
    <property type="project" value="UniProtKB-KW"/>
</dbReference>
<keyword evidence="4" id="KW-0479">Metal-binding</keyword>
<evidence type="ECO:0000256" key="1">
    <source>
        <dbReference type="ARBA" id="ARBA00006847"/>
    </source>
</evidence>
<dbReference type="InterPro" id="IPR054712">
    <property type="entry name" value="Cas3-like_dom"/>
</dbReference>
<evidence type="ECO:0000256" key="5">
    <source>
        <dbReference type="ARBA" id="ARBA00022741"/>
    </source>
</evidence>
<evidence type="ECO:0000256" key="8">
    <source>
        <dbReference type="ARBA" id="ARBA00022840"/>
    </source>
</evidence>
<dbReference type="GO" id="GO:0046872">
    <property type="term" value="F:metal ion binding"/>
    <property type="evidence" value="ECO:0007669"/>
    <property type="project" value="UniProtKB-KW"/>
</dbReference>
<evidence type="ECO:0000256" key="6">
    <source>
        <dbReference type="ARBA" id="ARBA00022801"/>
    </source>
</evidence>
<keyword evidence="5" id="KW-0547">Nucleotide-binding</keyword>
<evidence type="ECO:0000256" key="2">
    <source>
        <dbReference type="ARBA" id="ARBA00009046"/>
    </source>
</evidence>
<dbReference type="SUPFAM" id="SSF52540">
    <property type="entry name" value="P-loop containing nucleoside triphosphate hydrolases"/>
    <property type="match status" value="1"/>
</dbReference>
<reference evidence="12" key="1">
    <citation type="journal article" date="2014" name="Int. J. Syst. Evol. Microbiol.">
        <title>Complete genome sequence of Corynebacterium casei LMG S-19264T (=DSM 44701T), isolated from a smear-ripened cheese.</title>
        <authorList>
            <consortium name="US DOE Joint Genome Institute (JGI-PGF)"/>
            <person name="Walter F."/>
            <person name="Albersmeier A."/>
            <person name="Kalinowski J."/>
            <person name="Ruckert C."/>
        </authorList>
    </citation>
    <scope>NUCLEOTIDE SEQUENCE</scope>
    <source>
        <strain evidence="12">JCM 31311</strain>
    </source>
</reference>
<evidence type="ECO:0000256" key="9">
    <source>
        <dbReference type="ARBA" id="ARBA00023118"/>
    </source>
</evidence>
<dbReference type="GO" id="GO:0005524">
    <property type="term" value="F:ATP binding"/>
    <property type="evidence" value="ECO:0007669"/>
    <property type="project" value="UniProtKB-KW"/>
</dbReference>
<name>A0A918C8R5_9DEIO</name>
<dbReference type="EMBL" id="BMQL01000013">
    <property type="protein sequence ID" value="GGR11479.1"/>
    <property type="molecule type" value="Genomic_DNA"/>
</dbReference>
<keyword evidence="6" id="KW-0378">Hydrolase</keyword>
<comment type="similarity">
    <text evidence="2">In the central section; belongs to the CRISPR-associated helicase Cas3 family.</text>
</comment>
<dbReference type="PROSITE" id="PS51643">
    <property type="entry name" value="HD_CAS3"/>
    <property type="match status" value="1"/>
</dbReference>
<dbReference type="InterPro" id="IPR027417">
    <property type="entry name" value="P-loop_NTPase"/>
</dbReference>
<dbReference type="InterPro" id="IPR038257">
    <property type="entry name" value="CRISPR-assoc_Cas3_HD_sf"/>
</dbReference>
<keyword evidence="7" id="KW-0347">Helicase</keyword>
<dbReference type="AlphaFoldDB" id="A0A918C8R5"/>
<protein>
    <submittedName>
        <fullName evidence="12">CRISPR-associated endonuclease/helicase Cas3</fullName>
    </submittedName>
</protein>
<keyword evidence="13" id="KW-1185">Reference proteome</keyword>
<dbReference type="Pfam" id="PF22590">
    <property type="entry name" value="Cas3-like_C_2"/>
    <property type="match status" value="1"/>
</dbReference>
<dbReference type="CDD" id="cd09641">
    <property type="entry name" value="Cas3''_I"/>
    <property type="match status" value="1"/>
</dbReference>
<evidence type="ECO:0000313" key="13">
    <source>
        <dbReference type="Proteomes" id="UP000603865"/>
    </source>
</evidence>
<evidence type="ECO:0000313" key="12">
    <source>
        <dbReference type="EMBL" id="GGR11479.1"/>
    </source>
</evidence>
<dbReference type="NCBIfam" id="TIGR01596">
    <property type="entry name" value="cas3_HD"/>
    <property type="match status" value="1"/>
</dbReference>
<evidence type="ECO:0000259" key="11">
    <source>
        <dbReference type="PROSITE" id="PS51643"/>
    </source>
</evidence>
<evidence type="ECO:0000256" key="7">
    <source>
        <dbReference type="ARBA" id="ARBA00022806"/>
    </source>
</evidence>
<feature type="domain" description="HD Cas3-type" evidence="11">
    <location>
        <begin position="17"/>
        <end position="224"/>
    </location>
</feature>
<dbReference type="InterPro" id="IPR006474">
    <property type="entry name" value="Helicase_Cas3_CRISPR-ass_core"/>
</dbReference>
<dbReference type="Gene3D" id="1.10.3210.30">
    <property type="match status" value="1"/>
</dbReference>
<dbReference type="Pfam" id="PF18395">
    <property type="entry name" value="Cas3_C"/>
    <property type="match status" value="1"/>
</dbReference>
<dbReference type="NCBIfam" id="TIGR01587">
    <property type="entry name" value="cas3_core"/>
    <property type="match status" value="1"/>
</dbReference>
<keyword evidence="9" id="KW-0051">Antiviral defense</keyword>
<proteinExistence type="inferred from homology"/>
<dbReference type="Proteomes" id="UP000603865">
    <property type="component" value="Unassembled WGS sequence"/>
</dbReference>
<dbReference type="InterPro" id="IPR041372">
    <property type="entry name" value="Cas3_C"/>
</dbReference>
<evidence type="ECO:0000256" key="4">
    <source>
        <dbReference type="ARBA" id="ARBA00022723"/>
    </source>
</evidence>
<dbReference type="GO" id="GO:0004519">
    <property type="term" value="F:endonuclease activity"/>
    <property type="evidence" value="ECO:0007669"/>
    <property type="project" value="UniProtKB-KW"/>
</dbReference>
<comment type="caution">
    <text evidence="12">The sequence shown here is derived from an EMBL/GenBank/DDBJ whole genome shotgun (WGS) entry which is preliminary data.</text>
</comment>
<dbReference type="CDD" id="cd17930">
    <property type="entry name" value="DEXHc_cas3"/>
    <property type="match status" value="1"/>
</dbReference>
<keyword evidence="3" id="KW-0540">Nuclease</keyword>
<gene>
    <name evidence="12" type="primary">cas3</name>
    <name evidence="12" type="ORF">GCM10008957_25400</name>
</gene>
<sequence length="938" mass="103823">MTTLHQLLWAKSAKKETPDNWKPVLAHLLDVAACAWEVLLLEPESTRNQYAQDFGYPQTQEGRDTAMRWTCALIALHDLGKASPAFEQQWTEWPKKAEAATLGLDWNEGRTGPSHKPLGDVVSHSLISHATLPALLTTHGWNDNVARHLADAVGAHHGFRAKATELAKAEKPKEQGRGRWEEVRQELYDAVCTVLDVPVPPSIQTFSGGPYMRLAGLTSFADWIGSSFELEKFEHGHLEDPTAYFERARTLACEKLAQIDWQLRLPLSSTAQEFADVFKYMVPEDEHFQPRPLQTATQELLSEVAAPTLLLVEAPMGEGKTEIALYSHLTLQRQLGHRGLYIALPTQATGNAMFGRTTDFLNHVGGGRPLDLQLLHGGKELVRDFQNLRVHPNTQPEATDPQEELNGRSEAQRSVTAREWFTVRKRALLSEYGVGTVDQALLGVLPVAHQFIRLWGLGNRTVVLDEVHAYDMYTGHLIEELVKWLHALGSSVILMSATLPRARREALLRAYGADSAPWAEYPRLTRVSGGAVRAVTVQADASRNKTLQVRGLPESLHAVAARTLELHAQGGITAVIVNTVQRAQDLRRALADAGVPDDEVLLFHARARNKDRRSREERVLAQLGKNGNRPERLILLGSQVLEQSLDYDADVMLTDLAPVDLVLQRAGRLHRHARKEEVRAGHVKPVLHIAGLTPEAVPDMKGTAWQYIYQPWTLLRAWAILKDQPIIDLPAQLDELVQRAYQEADPDGLGADVQTRLAAALIRKTTQDSGGQAKATLSAIVSPETFPSGESKDPRWDADPISNDDEVGDEGERPVGGTRLGDESVTVVPLFRQGNSLYLDPDGMKAPLTSRDFGNAGLRQLNLVSAIHECSVRLSRYQVVKGIAAHAKANGLSKIHWSEVPALRDALPLVLDQQDGRWVTNVDGLLIRYDFELGVVYG</sequence>
<dbReference type="GO" id="GO:0004386">
    <property type="term" value="F:helicase activity"/>
    <property type="evidence" value="ECO:0007669"/>
    <property type="project" value="UniProtKB-KW"/>
</dbReference>
<dbReference type="GO" id="GO:0051607">
    <property type="term" value="P:defense response to virus"/>
    <property type="evidence" value="ECO:0007669"/>
    <property type="project" value="UniProtKB-KW"/>
</dbReference>
<dbReference type="InterPro" id="IPR006483">
    <property type="entry name" value="CRISPR-assoc_Cas3_HD"/>
</dbReference>
<reference evidence="12" key="2">
    <citation type="submission" date="2020-09" db="EMBL/GenBank/DDBJ databases">
        <authorList>
            <person name="Sun Q."/>
            <person name="Ohkuma M."/>
        </authorList>
    </citation>
    <scope>NUCLEOTIDE SEQUENCE</scope>
    <source>
        <strain evidence="12">JCM 31311</strain>
    </source>
</reference>